<dbReference type="PANTHER" id="PTHR47027">
    <property type="entry name" value="REVERSE TRANSCRIPTASE DOMAIN-CONTAINING PROTEIN"/>
    <property type="match status" value="1"/>
</dbReference>
<proteinExistence type="predicted"/>
<name>A0A183JVR5_9TREM</name>
<evidence type="ECO:0000313" key="1">
    <source>
        <dbReference type="EMBL" id="VDP07780.1"/>
    </source>
</evidence>
<dbReference type="Proteomes" id="UP000279833">
    <property type="component" value="Unassembled WGS sequence"/>
</dbReference>
<gene>
    <name evidence="1" type="ORF">SCUD_LOCUS6812</name>
</gene>
<evidence type="ECO:0000313" key="3">
    <source>
        <dbReference type="WBParaSite" id="SCUD_0000681001-mRNA-1"/>
    </source>
</evidence>
<organism evidence="3">
    <name type="scientific">Schistosoma curassoni</name>
    <dbReference type="NCBI Taxonomy" id="6186"/>
    <lineage>
        <taxon>Eukaryota</taxon>
        <taxon>Metazoa</taxon>
        <taxon>Spiralia</taxon>
        <taxon>Lophotrochozoa</taxon>
        <taxon>Platyhelminthes</taxon>
        <taxon>Trematoda</taxon>
        <taxon>Digenea</taxon>
        <taxon>Strigeidida</taxon>
        <taxon>Schistosomatoidea</taxon>
        <taxon>Schistosomatidae</taxon>
        <taxon>Schistosoma</taxon>
    </lineage>
</organism>
<sequence length="141" mass="15830">MAVRHTKSGKAARPDKILAEVLKADVAKGDLSNCDNYRKRLQQGIVKQDGGLRTDVVYDVLKCKIMNGGQLTDFFEVNTGVKQDCLLSPFLFLLMIDWITKTSTSEGKRGIQCTSRMQLDDLDFADDLALLSRTKLMMNRI</sequence>
<accession>A0A183JVR5</accession>
<dbReference type="WBParaSite" id="SCUD_0000681001-mRNA-1">
    <property type="protein sequence ID" value="SCUD_0000681001-mRNA-1"/>
    <property type="gene ID" value="SCUD_0000681001"/>
</dbReference>
<dbReference type="EMBL" id="UZAK01017304">
    <property type="protein sequence ID" value="VDP07780.1"/>
    <property type="molecule type" value="Genomic_DNA"/>
</dbReference>
<dbReference type="PANTHER" id="PTHR47027:SF25">
    <property type="entry name" value="REVERSE TRANSCRIPTASE DOMAIN-CONTAINING PROTEIN"/>
    <property type="match status" value="1"/>
</dbReference>
<evidence type="ECO:0000313" key="2">
    <source>
        <dbReference type="Proteomes" id="UP000279833"/>
    </source>
</evidence>
<reference evidence="3" key="1">
    <citation type="submission" date="2016-06" db="UniProtKB">
        <authorList>
            <consortium name="WormBaseParasite"/>
        </authorList>
    </citation>
    <scope>IDENTIFICATION</scope>
</reference>
<keyword evidence="2" id="KW-1185">Reference proteome</keyword>
<protein>
    <submittedName>
        <fullName evidence="3">Reverse transcriptase domain-containing protein</fullName>
    </submittedName>
</protein>
<reference evidence="1 2" key="2">
    <citation type="submission" date="2018-11" db="EMBL/GenBank/DDBJ databases">
        <authorList>
            <consortium name="Pathogen Informatics"/>
        </authorList>
    </citation>
    <scope>NUCLEOTIDE SEQUENCE [LARGE SCALE GENOMIC DNA]</scope>
    <source>
        <strain evidence="1">Dakar</strain>
        <strain evidence="2">Dakar, Senegal</strain>
    </source>
</reference>
<dbReference type="AlphaFoldDB" id="A0A183JVR5"/>